<evidence type="ECO:0000313" key="6">
    <source>
        <dbReference type="Proteomes" id="UP001501742"/>
    </source>
</evidence>
<protein>
    <submittedName>
        <fullName evidence="5">NAD-dependent succinate-semialdehyde dehydrogenase</fullName>
    </submittedName>
</protein>
<dbReference type="InterPro" id="IPR029510">
    <property type="entry name" value="Ald_DH_CS_GLU"/>
</dbReference>
<reference evidence="5 6" key="1">
    <citation type="journal article" date="2019" name="Int. J. Syst. Evol. Microbiol.">
        <title>The Global Catalogue of Microorganisms (GCM) 10K type strain sequencing project: providing services to taxonomists for standard genome sequencing and annotation.</title>
        <authorList>
            <consortium name="The Broad Institute Genomics Platform"/>
            <consortium name="The Broad Institute Genome Sequencing Center for Infectious Disease"/>
            <person name="Wu L."/>
            <person name="Ma J."/>
        </authorList>
    </citation>
    <scope>NUCLEOTIDE SEQUENCE [LARGE SCALE GENOMIC DNA]</scope>
    <source>
        <strain evidence="5 6">JCM 12140</strain>
    </source>
</reference>
<keyword evidence="6" id="KW-1185">Reference proteome</keyword>
<evidence type="ECO:0000259" key="4">
    <source>
        <dbReference type="Pfam" id="PF00171"/>
    </source>
</evidence>
<dbReference type="InterPro" id="IPR015590">
    <property type="entry name" value="Aldehyde_DH_dom"/>
</dbReference>
<evidence type="ECO:0000313" key="5">
    <source>
        <dbReference type="EMBL" id="GAA1494753.1"/>
    </source>
</evidence>
<dbReference type="Proteomes" id="UP001501742">
    <property type="component" value="Unassembled WGS sequence"/>
</dbReference>
<comment type="similarity">
    <text evidence="3">Belongs to the aldehyde dehydrogenase family.</text>
</comment>
<dbReference type="Pfam" id="PF00171">
    <property type="entry name" value="Aldedh"/>
    <property type="match status" value="1"/>
</dbReference>
<dbReference type="SUPFAM" id="SSF53720">
    <property type="entry name" value="ALDH-like"/>
    <property type="match status" value="1"/>
</dbReference>
<dbReference type="InterPro" id="IPR016162">
    <property type="entry name" value="Ald_DH_N"/>
</dbReference>
<evidence type="ECO:0000256" key="1">
    <source>
        <dbReference type="ARBA" id="ARBA00023002"/>
    </source>
</evidence>
<dbReference type="CDD" id="cd07103">
    <property type="entry name" value="ALDH_F5_SSADH_GabD"/>
    <property type="match status" value="1"/>
</dbReference>
<dbReference type="RefSeq" id="WP_204607439.1">
    <property type="nucleotide sequence ID" value="NZ_BAAAJX010000017.1"/>
</dbReference>
<keyword evidence="1 3" id="KW-0560">Oxidoreductase</keyword>
<evidence type="ECO:0000256" key="2">
    <source>
        <dbReference type="PROSITE-ProRule" id="PRU10007"/>
    </source>
</evidence>
<proteinExistence type="inferred from homology"/>
<name>A0ABN1ZGQ8_9MICO</name>
<comment type="caution">
    <text evidence="5">The sequence shown here is derived from an EMBL/GenBank/DDBJ whole genome shotgun (WGS) entry which is preliminary data.</text>
</comment>
<dbReference type="InterPro" id="IPR016163">
    <property type="entry name" value="Ald_DH_C"/>
</dbReference>
<organism evidence="5 6">
    <name type="scientific">Curtobacterium herbarum</name>
    <dbReference type="NCBI Taxonomy" id="150122"/>
    <lineage>
        <taxon>Bacteria</taxon>
        <taxon>Bacillati</taxon>
        <taxon>Actinomycetota</taxon>
        <taxon>Actinomycetes</taxon>
        <taxon>Micrococcales</taxon>
        <taxon>Microbacteriaceae</taxon>
        <taxon>Curtobacterium</taxon>
    </lineage>
</organism>
<evidence type="ECO:0000256" key="3">
    <source>
        <dbReference type="RuleBase" id="RU003345"/>
    </source>
</evidence>
<dbReference type="Gene3D" id="3.40.309.10">
    <property type="entry name" value="Aldehyde Dehydrogenase, Chain A, domain 2"/>
    <property type="match status" value="1"/>
</dbReference>
<dbReference type="InterPro" id="IPR016161">
    <property type="entry name" value="Ald_DH/histidinol_DH"/>
</dbReference>
<gene>
    <name evidence="5" type="ORF">GCM10009627_30990</name>
</gene>
<sequence>MTDQTTSTTNTTTTDTTATSTTVADAHVSVTDVPTGLFIGGSWRPASGGATFDVRDPSTGAVLASVADATPEDGIAAVDAAVAAQADWAATAPRRRSDLLRRTFDLVHEHADDIAAIMTLEMGKPLGESRGEVVYGAEFLRWFSEEAVRIGGDYRTTPEGTGRGIVLKRPVGPVYAITPWNFPLAMATRKIAPALAAGCTVVLKPADLTPLTTLYLVELFRRAGLPDGVLNVVPASDAKALSAPVIADRRLRKLTFTGSTPVGSALLKQAADNVLKTSMELGGNAPLLVFDDADLDRAVDAAMQAKFRNVGEACTAANRFFVQEGIADAFTAALSERIDALRIGRGTEDGTDIGPLIDSRAVDKAAGLVDDAVERGARLVTGGQRVDREGTFYAPTLLDDVQPGSDILTTEIFGPVVSITRFATEEEGIRLANDTEYGLVAYAFTEDVRRGQRLAERLETGMLGWNTGVVSNAAFPFGGVKASGLGREGSHEGLEEYLETVYVLTPDPFAA</sequence>
<dbReference type="PANTHER" id="PTHR43353:SF5">
    <property type="entry name" value="SUCCINATE-SEMIALDEHYDE DEHYDROGENASE, MITOCHONDRIAL"/>
    <property type="match status" value="1"/>
</dbReference>
<dbReference type="Gene3D" id="3.40.605.10">
    <property type="entry name" value="Aldehyde Dehydrogenase, Chain A, domain 1"/>
    <property type="match status" value="1"/>
</dbReference>
<dbReference type="PANTHER" id="PTHR43353">
    <property type="entry name" value="SUCCINATE-SEMIALDEHYDE DEHYDROGENASE, MITOCHONDRIAL"/>
    <property type="match status" value="1"/>
</dbReference>
<dbReference type="EMBL" id="BAAAJX010000017">
    <property type="protein sequence ID" value="GAA1494753.1"/>
    <property type="molecule type" value="Genomic_DNA"/>
</dbReference>
<feature type="active site" evidence="2">
    <location>
        <position position="280"/>
    </location>
</feature>
<dbReference type="InterPro" id="IPR050740">
    <property type="entry name" value="Aldehyde_DH_Superfamily"/>
</dbReference>
<accession>A0ABN1ZGQ8</accession>
<dbReference type="PROSITE" id="PS00687">
    <property type="entry name" value="ALDEHYDE_DEHYDR_GLU"/>
    <property type="match status" value="1"/>
</dbReference>
<feature type="domain" description="Aldehyde dehydrogenase" evidence="4">
    <location>
        <begin position="43"/>
        <end position="501"/>
    </location>
</feature>